<evidence type="ECO:0000256" key="1">
    <source>
        <dbReference type="SAM" id="MobiDB-lite"/>
    </source>
</evidence>
<sequence length="268" mass="29230">MKIVTIFQFHSTLCHPLLGLEDLLHMKRLNKTNCFCFEVKLYYLKLSLLLYVYFIEGSRTYHQGFAACIPSGRTLPSMGINVSGSVVGPNASVSFYESGGTSGIQPSDPSVAYRGSVLSSTTVSSNHEELMQAYEYGRKHQLKSCLTLPSNTVIPPHLVPSGNLGTHLIPTHIGMGLDNSHHHRHRQHHHPSTGAIVVPHSTLTGVTVGGIGEGEISGESASSDATDSGIRQFTQQPPQPDEARHATCEIPFVYDGKFILLTYTCFPL</sequence>
<accession>A0A183JXB8</accession>
<gene>
    <name evidence="2" type="ORF">SCUD_LOCUS7365</name>
</gene>
<proteinExistence type="predicted"/>
<feature type="region of interest" description="Disordered" evidence="1">
    <location>
        <begin position="212"/>
        <end position="243"/>
    </location>
</feature>
<organism evidence="4">
    <name type="scientific">Schistosoma curassoni</name>
    <dbReference type="NCBI Taxonomy" id="6186"/>
    <lineage>
        <taxon>Eukaryota</taxon>
        <taxon>Metazoa</taxon>
        <taxon>Spiralia</taxon>
        <taxon>Lophotrochozoa</taxon>
        <taxon>Platyhelminthes</taxon>
        <taxon>Trematoda</taxon>
        <taxon>Digenea</taxon>
        <taxon>Strigeidida</taxon>
        <taxon>Schistosomatoidea</taxon>
        <taxon>Schistosomatidae</taxon>
        <taxon>Schistosoma</taxon>
    </lineage>
</organism>
<protein>
    <submittedName>
        <fullName evidence="4">Homeobox protein homothorax</fullName>
    </submittedName>
</protein>
<evidence type="ECO:0000313" key="2">
    <source>
        <dbReference type="EMBL" id="VDP25965.1"/>
    </source>
</evidence>
<evidence type="ECO:0000313" key="4">
    <source>
        <dbReference type="WBParaSite" id="SCUD_0000736501-mRNA-1"/>
    </source>
</evidence>
<dbReference type="Proteomes" id="UP000279833">
    <property type="component" value="Unassembled WGS sequence"/>
</dbReference>
<dbReference type="EMBL" id="UZAK01032323">
    <property type="protein sequence ID" value="VDP25965.1"/>
    <property type="molecule type" value="Genomic_DNA"/>
</dbReference>
<dbReference type="STRING" id="6186.A0A183JXB8"/>
<name>A0A183JXB8_9TREM</name>
<feature type="compositionally biased region" description="Polar residues" evidence="1">
    <location>
        <begin position="221"/>
        <end position="236"/>
    </location>
</feature>
<reference evidence="2 3" key="2">
    <citation type="submission" date="2018-11" db="EMBL/GenBank/DDBJ databases">
        <authorList>
            <consortium name="Pathogen Informatics"/>
        </authorList>
    </citation>
    <scope>NUCLEOTIDE SEQUENCE [LARGE SCALE GENOMIC DNA]</scope>
    <source>
        <strain evidence="2">Dakar</strain>
        <strain evidence="3">Dakar, Senegal</strain>
    </source>
</reference>
<evidence type="ECO:0000313" key="3">
    <source>
        <dbReference type="Proteomes" id="UP000279833"/>
    </source>
</evidence>
<reference evidence="4" key="1">
    <citation type="submission" date="2016-06" db="UniProtKB">
        <authorList>
            <consortium name="WormBaseParasite"/>
        </authorList>
    </citation>
    <scope>IDENTIFICATION</scope>
</reference>
<dbReference type="AlphaFoldDB" id="A0A183JXB8"/>
<keyword evidence="3" id="KW-1185">Reference proteome</keyword>
<dbReference type="WBParaSite" id="SCUD_0000736501-mRNA-1">
    <property type="protein sequence ID" value="SCUD_0000736501-mRNA-1"/>
    <property type="gene ID" value="SCUD_0000736501"/>
</dbReference>